<evidence type="ECO:0000313" key="2">
    <source>
        <dbReference type="Proteomes" id="UP000077115"/>
    </source>
</evidence>
<dbReference type="Gene3D" id="2.130.10.10">
    <property type="entry name" value="YVTN repeat-like/Quinoprotein amine dehydrogenase"/>
    <property type="match status" value="1"/>
</dbReference>
<sequence>MNSQSKLPCIIGSTGSRFSKTTTNRATDPFDSTLQPNYFKSLQWSPDGQCILTNSFDNTLRLFDAGSALYENPTTTSVVDLVESLQIKSAEPVYDMKWYPFMSSSDPSTSCFVSCSRDHPVQLWDAYTGQLRASYITKDHVDQVCAPISLAFNLDGTKIFCGFDGQLQIFNTGRPGTDCEIVPLTPNKKSRDGTKGLVSSIAFSPDQSGLYGVGTYAGSISLYDSLTHNPIQTLKPSTRSGVCQIHFTPTTATTLLFAASRQSTVIDCWDLRMMGHTPLGRFHRDAQTQQRLAFDIGVIEHGMHLVAGDKSGTIRVYDVISALDHAAHSTTSTTADHTDVLEIDTPWCEFKNAANASIGATQFHPFAPVIAMCSGERVQTWERNIDLNPDTPIVANSNEPELDKHMECRLSILKWDTAANTI</sequence>
<dbReference type="AlphaFoldDB" id="A0A177WVR1"/>
<dbReference type="OrthoDB" id="239865at2759"/>
<protein>
    <recommendedName>
        <fullName evidence="3">Anaphase-promoting complex subunit 4 WD40 domain-containing protein</fullName>
    </recommendedName>
</protein>
<proteinExistence type="predicted"/>
<dbReference type="eggNOG" id="KOG2919">
    <property type="taxonomic scope" value="Eukaryota"/>
</dbReference>
<reference evidence="1 2" key="1">
    <citation type="submission" date="2006-10" db="EMBL/GenBank/DDBJ databases">
        <title>The Genome Sequence of Batrachochytrium dendrobatidis JEL423.</title>
        <authorList>
            <consortium name="The Broad Institute Genome Sequencing Platform"/>
            <person name="Birren B."/>
            <person name="Lander E."/>
            <person name="Galagan J."/>
            <person name="Cuomo C."/>
            <person name="Devon K."/>
            <person name="Jaffe D."/>
            <person name="Butler J."/>
            <person name="Alvarez P."/>
            <person name="Gnerre S."/>
            <person name="Grabherr M."/>
            <person name="Kleber M."/>
            <person name="Mauceli E."/>
            <person name="Brockman W."/>
            <person name="Young S."/>
            <person name="LaButti K."/>
            <person name="Sykes S."/>
            <person name="DeCaprio D."/>
            <person name="Crawford M."/>
            <person name="Koehrsen M."/>
            <person name="Engels R."/>
            <person name="Montgomery P."/>
            <person name="Pearson M."/>
            <person name="Howarth C."/>
            <person name="Larson L."/>
            <person name="White J."/>
            <person name="O'Leary S."/>
            <person name="Kodira C."/>
            <person name="Zeng Q."/>
            <person name="Yandava C."/>
            <person name="Alvarado L."/>
            <person name="Longcore J."/>
            <person name="James T."/>
        </authorList>
    </citation>
    <scope>NUCLEOTIDE SEQUENCE [LARGE SCALE GENOMIC DNA]</scope>
    <source>
        <strain evidence="1 2">JEL423</strain>
    </source>
</reference>
<dbReference type="PANTHER" id="PTHR13211">
    <property type="entry name" value="TELOMERASE CAJAL BODY PROTEIN 1"/>
    <property type="match status" value="1"/>
</dbReference>
<gene>
    <name evidence="1" type="ORF">BDEG_27273</name>
</gene>
<dbReference type="STRING" id="403673.A0A177WVR1"/>
<dbReference type="EMBL" id="DS022311">
    <property type="protein sequence ID" value="OAJ43962.1"/>
    <property type="molecule type" value="Genomic_DNA"/>
</dbReference>
<dbReference type="SUPFAM" id="SSF50978">
    <property type="entry name" value="WD40 repeat-like"/>
    <property type="match status" value="1"/>
</dbReference>
<organism evidence="1 2">
    <name type="scientific">Batrachochytrium dendrobatidis (strain JEL423)</name>
    <dbReference type="NCBI Taxonomy" id="403673"/>
    <lineage>
        <taxon>Eukaryota</taxon>
        <taxon>Fungi</taxon>
        <taxon>Fungi incertae sedis</taxon>
        <taxon>Chytridiomycota</taxon>
        <taxon>Chytridiomycota incertae sedis</taxon>
        <taxon>Chytridiomycetes</taxon>
        <taxon>Rhizophydiales</taxon>
        <taxon>Rhizophydiales incertae sedis</taxon>
        <taxon>Batrachochytrium</taxon>
    </lineage>
</organism>
<dbReference type="InterPro" id="IPR001680">
    <property type="entry name" value="WD40_rpt"/>
</dbReference>
<dbReference type="InterPro" id="IPR051150">
    <property type="entry name" value="SWT21/TCAB1_mRNA_Telomere"/>
</dbReference>
<dbReference type="Pfam" id="PF00400">
    <property type="entry name" value="WD40"/>
    <property type="match status" value="1"/>
</dbReference>
<name>A0A177WVR1_BATDL</name>
<accession>A0A177WVR1</accession>
<reference evidence="1 2" key="2">
    <citation type="submission" date="2016-05" db="EMBL/GenBank/DDBJ databases">
        <title>Lineage-specific infection strategies underlie the spectrum of fungal disease in amphibians.</title>
        <authorList>
            <person name="Cuomo C.A."/>
            <person name="Farrer R.A."/>
            <person name="James T."/>
            <person name="Longcore J."/>
            <person name="Birren B."/>
        </authorList>
    </citation>
    <scope>NUCLEOTIDE SEQUENCE [LARGE SCALE GENOMIC DNA]</scope>
    <source>
        <strain evidence="1 2">JEL423</strain>
    </source>
</reference>
<evidence type="ECO:0008006" key="3">
    <source>
        <dbReference type="Google" id="ProtNLM"/>
    </source>
</evidence>
<evidence type="ECO:0000313" key="1">
    <source>
        <dbReference type="EMBL" id="OAJ43962.1"/>
    </source>
</evidence>
<dbReference type="SMART" id="SM00320">
    <property type="entry name" value="WD40"/>
    <property type="match status" value="6"/>
</dbReference>
<dbReference type="InterPro" id="IPR015943">
    <property type="entry name" value="WD40/YVTN_repeat-like_dom_sf"/>
</dbReference>
<dbReference type="InterPro" id="IPR036322">
    <property type="entry name" value="WD40_repeat_dom_sf"/>
</dbReference>
<dbReference type="Proteomes" id="UP000077115">
    <property type="component" value="Unassembled WGS sequence"/>
</dbReference>
<dbReference type="PANTHER" id="PTHR13211:SF0">
    <property type="entry name" value="TELOMERASE CAJAL BODY PROTEIN 1"/>
    <property type="match status" value="1"/>
</dbReference>
<dbReference type="VEuPathDB" id="FungiDB:BDEG_27273"/>